<gene>
    <name evidence="7" type="ORF">TAV2_LOCUS4873</name>
</gene>
<organism evidence="7 8">
    <name type="scientific">Thlaspi arvense</name>
    <name type="common">Field penny-cress</name>
    <dbReference type="NCBI Taxonomy" id="13288"/>
    <lineage>
        <taxon>Eukaryota</taxon>
        <taxon>Viridiplantae</taxon>
        <taxon>Streptophyta</taxon>
        <taxon>Embryophyta</taxon>
        <taxon>Tracheophyta</taxon>
        <taxon>Spermatophyta</taxon>
        <taxon>Magnoliopsida</taxon>
        <taxon>eudicotyledons</taxon>
        <taxon>Gunneridae</taxon>
        <taxon>Pentapetalae</taxon>
        <taxon>rosids</taxon>
        <taxon>malvids</taxon>
        <taxon>Brassicales</taxon>
        <taxon>Brassicaceae</taxon>
        <taxon>Thlaspideae</taxon>
        <taxon>Thlaspi</taxon>
    </lineage>
</organism>
<evidence type="ECO:0000259" key="6">
    <source>
        <dbReference type="PROSITE" id="PS51294"/>
    </source>
</evidence>
<dbReference type="PANTHER" id="PTHR10641:SF1244">
    <property type="entry name" value="TRICHOME DIFFERENTIATION PROTEIN GL1-LIKE"/>
    <property type="match status" value="1"/>
</dbReference>
<sequence length="164" mass="19312">MVRAQFCKKTGLKKGTWSPEEDKKLVDYINKYGIWNWSEMPKYAGLRRSGKSCRLRWMNHLKPGIKRGNLTRDEEETIIKMHEKLGKRWSAIAAALPGRTDNKIKNYWHTHLKKRQHKPEAQLQARVRPSIMNYLSWTSCLLAVLHHNFLRAFPHPHLSILFLG</sequence>
<evidence type="ECO:0000256" key="1">
    <source>
        <dbReference type="ARBA" id="ARBA00004123"/>
    </source>
</evidence>
<dbReference type="InterPro" id="IPR017930">
    <property type="entry name" value="Myb_dom"/>
</dbReference>
<dbReference type="Proteomes" id="UP000836841">
    <property type="component" value="Unassembled WGS sequence"/>
</dbReference>
<dbReference type="EMBL" id="CAJVSB020000221">
    <property type="protein sequence ID" value="CAH2042908.1"/>
    <property type="molecule type" value="Genomic_DNA"/>
</dbReference>
<keyword evidence="2" id="KW-0677">Repeat</keyword>
<dbReference type="PROSITE" id="PS50090">
    <property type="entry name" value="MYB_LIKE"/>
    <property type="match status" value="2"/>
</dbReference>
<dbReference type="GO" id="GO:0003677">
    <property type="term" value="F:DNA binding"/>
    <property type="evidence" value="ECO:0007669"/>
    <property type="project" value="UniProtKB-KW"/>
</dbReference>
<dbReference type="InterPro" id="IPR009057">
    <property type="entry name" value="Homeodomain-like_sf"/>
</dbReference>
<feature type="domain" description="HTH myb-type" evidence="6">
    <location>
        <begin position="62"/>
        <end position="116"/>
    </location>
</feature>
<dbReference type="GO" id="GO:0005634">
    <property type="term" value="C:nucleus"/>
    <property type="evidence" value="ECO:0007669"/>
    <property type="project" value="UniProtKB-SubCell"/>
</dbReference>
<accession>A0AAU9RHE6</accession>
<dbReference type="PROSITE" id="PS51294">
    <property type="entry name" value="HTH_MYB"/>
    <property type="match status" value="2"/>
</dbReference>
<dbReference type="PANTHER" id="PTHR10641">
    <property type="entry name" value="MYB FAMILY TRANSCRIPTION FACTOR"/>
    <property type="match status" value="1"/>
</dbReference>
<dbReference type="AlphaFoldDB" id="A0AAU9RHE6"/>
<dbReference type="SUPFAM" id="SSF46689">
    <property type="entry name" value="Homeodomain-like"/>
    <property type="match status" value="1"/>
</dbReference>
<dbReference type="Gene3D" id="1.10.10.60">
    <property type="entry name" value="Homeodomain-like"/>
    <property type="match status" value="2"/>
</dbReference>
<evidence type="ECO:0000259" key="5">
    <source>
        <dbReference type="PROSITE" id="PS50090"/>
    </source>
</evidence>
<evidence type="ECO:0000313" key="7">
    <source>
        <dbReference type="EMBL" id="CAH2042908.1"/>
    </source>
</evidence>
<dbReference type="SMART" id="SM00717">
    <property type="entry name" value="SANT"/>
    <property type="match status" value="2"/>
</dbReference>
<evidence type="ECO:0000256" key="2">
    <source>
        <dbReference type="ARBA" id="ARBA00022737"/>
    </source>
</evidence>
<protein>
    <submittedName>
        <fullName evidence="7">Uncharacterized protein</fullName>
    </submittedName>
</protein>
<evidence type="ECO:0000313" key="8">
    <source>
        <dbReference type="Proteomes" id="UP000836841"/>
    </source>
</evidence>
<dbReference type="CDD" id="cd00167">
    <property type="entry name" value="SANT"/>
    <property type="match status" value="2"/>
</dbReference>
<name>A0AAU9RHE6_THLAR</name>
<keyword evidence="8" id="KW-1185">Reference proteome</keyword>
<keyword evidence="4" id="KW-0539">Nucleus</keyword>
<comment type="subcellular location">
    <subcellularLocation>
        <location evidence="1">Nucleus</location>
    </subcellularLocation>
</comment>
<dbReference type="FunFam" id="1.10.10.60:FF:000001">
    <property type="entry name" value="MYB-related transcription factor"/>
    <property type="match status" value="1"/>
</dbReference>
<evidence type="ECO:0000256" key="4">
    <source>
        <dbReference type="ARBA" id="ARBA00023242"/>
    </source>
</evidence>
<proteinExistence type="predicted"/>
<dbReference type="InterPro" id="IPR015495">
    <property type="entry name" value="Myb_TF_plants"/>
</dbReference>
<comment type="caution">
    <text evidence="7">The sequence shown here is derived from an EMBL/GenBank/DDBJ whole genome shotgun (WGS) entry which is preliminary data.</text>
</comment>
<dbReference type="InterPro" id="IPR001005">
    <property type="entry name" value="SANT/Myb"/>
</dbReference>
<evidence type="ECO:0000256" key="3">
    <source>
        <dbReference type="ARBA" id="ARBA00023125"/>
    </source>
</evidence>
<dbReference type="Pfam" id="PF00249">
    <property type="entry name" value="Myb_DNA-binding"/>
    <property type="match status" value="2"/>
</dbReference>
<feature type="domain" description="HTH myb-type" evidence="6">
    <location>
        <begin position="9"/>
        <end position="61"/>
    </location>
</feature>
<feature type="domain" description="Myb-like" evidence="5">
    <location>
        <begin position="62"/>
        <end position="112"/>
    </location>
</feature>
<reference evidence="7 8" key="1">
    <citation type="submission" date="2022-03" db="EMBL/GenBank/DDBJ databases">
        <authorList>
            <person name="Nunn A."/>
            <person name="Chopra R."/>
            <person name="Nunn A."/>
            <person name="Contreras Garrido A."/>
        </authorList>
    </citation>
    <scope>NUCLEOTIDE SEQUENCE [LARGE SCALE GENOMIC DNA]</scope>
</reference>
<keyword evidence="3" id="KW-0238">DNA-binding</keyword>
<feature type="domain" description="Myb-like" evidence="5">
    <location>
        <begin position="9"/>
        <end position="61"/>
    </location>
</feature>